<evidence type="ECO:0000259" key="1">
    <source>
        <dbReference type="Pfam" id="PF13185"/>
    </source>
</evidence>
<dbReference type="InterPro" id="IPR029016">
    <property type="entry name" value="GAF-like_dom_sf"/>
</dbReference>
<protein>
    <submittedName>
        <fullName evidence="2">GAF domain-containing protein</fullName>
    </submittedName>
</protein>
<organism evidence="2 3">
    <name type="scientific">Streptomyces lonegramiae</name>
    <dbReference type="NCBI Taxonomy" id="3075524"/>
    <lineage>
        <taxon>Bacteria</taxon>
        <taxon>Bacillati</taxon>
        <taxon>Actinomycetota</taxon>
        <taxon>Actinomycetes</taxon>
        <taxon>Kitasatosporales</taxon>
        <taxon>Streptomycetaceae</taxon>
        <taxon>Streptomyces</taxon>
    </lineage>
</organism>
<sequence length="93" mass="10165">IEFAVGEGLVGLVAKEGKILVIDDLKESYMIPYSGLGATKSVDVMILPLLKDEEIIGVWEVSLLKKANENDKNLIQNLTTLLGDFLAVEGQYN</sequence>
<reference evidence="2" key="1">
    <citation type="submission" date="2024-05" db="EMBL/GenBank/DDBJ databases">
        <title>30 novel species of actinomycetes from the DSMZ collection.</title>
        <authorList>
            <person name="Nouioui I."/>
        </authorList>
    </citation>
    <scope>NUCLEOTIDE SEQUENCE</scope>
    <source>
        <strain evidence="2">DSM 41529</strain>
    </source>
</reference>
<dbReference type="InterPro" id="IPR003018">
    <property type="entry name" value="GAF"/>
</dbReference>
<feature type="non-terminal residue" evidence="2">
    <location>
        <position position="1"/>
    </location>
</feature>
<accession>A0ABU2XZS2</accession>
<name>A0ABU2XZS2_9ACTN</name>
<dbReference type="EMBL" id="JAVRFD010001077">
    <property type="protein sequence ID" value="MDT0551423.1"/>
    <property type="molecule type" value="Genomic_DNA"/>
</dbReference>
<feature type="domain" description="GAF" evidence="1">
    <location>
        <begin position="4"/>
        <end position="86"/>
    </location>
</feature>
<keyword evidence="3" id="KW-1185">Reference proteome</keyword>
<dbReference type="Pfam" id="PF13185">
    <property type="entry name" value="GAF_2"/>
    <property type="match status" value="1"/>
</dbReference>
<evidence type="ECO:0000313" key="2">
    <source>
        <dbReference type="EMBL" id="MDT0551423.1"/>
    </source>
</evidence>
<evidence type="ECO:0000313" key="3">
    <source>
        <dbReference type="Proteomes" id="UP001180754"/>
    </source>
</evidence>
<comment type="caution">
    <text evidence="2">The sequence shown here is derived from an EMBL/GenBank/DDBJ whole genome shotgun (WGS) entry which is preliminary data.</text>
</comment>
<proteinExistence type="predicted"/>
<dbReference type="SUPFAM" id="SSF55781">
    <property type="entry name" value="GAF domain-like"/>
    <property type="match status" value="1"/>
</dbReference>
<gene>
    <name evidence="2" type="ORF">RND15_53615</name>
</gene>
<dbReference type="RefSeq" id="WP_311731626.1">
    <property type="nucleotide sequence ID" value="NZ_JAVRFD010001077.1"/>
</dbReference>
<dbReference type="Proteomes" id="UP001180754">
    <property type="component" value="Unassembled WGS sequence"/>
</dbReference>
<dbReference type="Gene3D" id="3.30.450.40">
    <property type="match status" value="1"/>
</dbReference>